<dbReference type="AlphaFoldDB" id="H5V2E8"/>
<evidence type="ECO:0000313" key="4">
    <source>
        <dbReference type="Proteomes" id="UP000010297"/>
    </source>
</evidence>
<accession>H5V2E8</accession>
<dbReference type="InterPro" id="IPR025877">
    <property type="entry name" value="MobA-like_NTP_Trfase"/>
</dbReference>
<dbReference type="PANTHER" id="PTHR43777">
    <property type="entry name" value="MOLYBDENUM COFACTOR CYTIDYLYLTRANSFERASE"/>
    <property type="match status" value="1"/>
</dbReference>
<dbReference type="EMBL" id="BAFF01000005">
    <property type="protein sequence ID" value="GAB52156.1"/>
    <property type="molecule type" value="Genomic_DNA"/>
</dbReference>
<keyword evidence="1" id="KW-0460">Magnesium</keyword>
<dbReference type="Gene3D" id="3.90.550.10">
    <property type="entry name" value="Spore Coat Polysaccharide Biosynthesis Protein SpsA, Chain A"/>
    <property type="match status" value="1"/>
</dbReference>
<dbReference type="InterPro" id="IPR029044">
    <property type="entry name" value="Nucleotide-diphossugar_trans"/>
</dbReference>
<evidence type="ECO:0000259" key="2">
    <source>
        <dbReference type="Pfam" id="PF12804"/>
    </source>
</evidence>
<dbReference type="PANTHER" id="PTHR43777:SF1">
    <property type="entry name" value="MOLYBDENUM COFACTOR CYTIDYLYLTRANSFERASE"/>
    <property type="match status" value="1"/>
</dbReference>
<dbReference type="CDD" id="cd04182">
    <property type="entry name" value="GT_2_like_f"/>
    <property type="match status" value="1"/>
</dbReference>
<protein>
    <recommendedName>
        <fullName evidence="2">MobA-like NTP transferase domain-containing protein</fullName>
    </recommendedName>
</protein>
<dbReference type="eggNOG" id="COG2068">
    <property type="taxonomic scope" value="Bacteria"/>
</dbReference>
<evidence type="ECO:0000256" key="1">
    <source>
        <dbReference type="ARBA" id="ARBA00022842"/>
    </source>
</evidence>
<name>H5V2E8_ATLHE</name>
<evidence type="ECO:0000313" key="3">
    <source>
        <dbReference type="EMBL" id="GAB52156.1"/>
    </source>
</evidence>
<dbReference type="Proteomes" id="UP000010297">
    <property type="component" value="Unassembled WGS sequence"/>
</dbReference>
<reference evidence="3 4" key="1">
    <citation type="submission" date="2012-02" db="EMBL/GenBank/DDBJ databases">
        <title>Whole genome shotgun sequence of Escherichia hermannii NBRC 105704.</title>
        <authorList>
            <person name="Yoshida I."/>
            <person name="Hosoyama A."/>
            <person name="Tsuchikane K."/>
            <person name="Katsumata H."/>
            <person name="Yamazaki S."/>
            <person name="Fujita N."/>
        </authorList>
    </citation>
    <scope>NUCLEOTIDE SEQUENCE [LARGE SCALE GENOMIC DNA]</scope>
    <source>
        <strain evidence="3 4">NBRC 105704</strain>
    </source>
</reference>
<keyword evidence="4" id="KW-1185">Reference proteome</keyword>
<proteinExistence type="predicted"/>
<dbReference type="RefSeq" id="WP_002435733.1">
    <property type="nucleotide sequence ID" value="NZ_BAFF01000005.1"/>
</dbReference>
<dbReference type="GO" id="GO:0016779">
    <property type="term" value="F:nucleotidyltransferase activity"/>
    <property type="evidence" value="ECO:0007669"/>
    <property type="project" value="UniProtKB-ARBA"/>
</dbReference>
<dbReference type="Pfam" id="PF12804">
    <property type="entry name" value="NTP_transf_3"/>
    <property type="match status" value="1"/>
</dbReference>
<sequence length="184" mass="19634">MTQPVVIILAAGKGERFLASGATTHKLDALLSGTPVLMHVINAVKASGLPWHLVRPPGGTVGMGASVALGVRATPDAPGWLILPGDLPLIQPATLRRIATALHRHPLVVPFFEQQHGHPVAFSRRYFSALAALDGEDGAREIVREARHHGDVADLHLNDPGTVQDVDTLTDLLAMEQASVQTRR</sequence>
<feature type="domain" description="MobA-like NTP transferase" evidence="2">
    <location>
        <begin position="6"/>
        <end position="146"/>
    </location>
</feature>
<comment type="caution">
    <text evidence="3">The sequence shown here is derived from an EMBL/GenBank/DDBJ whole genome shotgun (WGS) entry which is preliminary data.</text>
</comment>
<organism evidence="3 4">
    <name type="scientific">Atlantibacter hermannii NBRC 105704</name>
    <dbReference type="NCBI Taxonomy" id="1115512"/>
    <lineage>
        <taxon>Bacteria</taxon>
        <taxon>Pseudomonadati</taxon>
        <taxon>Pseudomonadota</taxon>
        <taxon>Gammaproteobacteria</taxon>
        <taxon>Enterobacterales</taxon>
        <taxon>Enterobacteriaceae</taxon>
        <taxon>Atlantibacter</taxon>
    </lineage>
</organism>
<gene>
    <name evidence="3" type="ORF">EH105704_05_01620</name>
</gene>
<dbReference type="SUPFAM" id="SSF53448">
    <property type="entry name" value="Nucleotide-diphospho-sugar transferases"/>
    <property type="match status" value="1"/>
</dbReference>
<dbReference type="GeneID" id="92828461"/>